<sequence>MSKKTTTIVPFLTLLPQSVTRSIYCPPFDFAVLPPCIIPLSVNRTTNHAKSQKPSFEGDDEWPCRYQTPPWFNNQLCRLRGTAANIFHQLYGNGQVSSPSLQKLRY</sequence>
<dbReference type="AlphaFoldDB" id="A0AAW1VDT6"/>
<evidence type="ECO:0000313" key="1">
    <source>
        <dbReference type="EMBL" id="KAK9891414.1"/>
    </source>
</evidence>
<protein>
    <submittedName>
        <fullName evidence="1">Uncharacterized protein</fullName>
    </submittedName>
</protein>
<name>A0AAW1VDT6_9CUCU</name>
<reference evidence="1 2" key="1">
    <citation type="submission" date="2023-03" db="EMBL/GenBank/DDBJ databases">
        <title>Genome insight into feeding habits of ladybird beetles.</title>
        <authorList>
            <person name="Li H.-S."/>
            <person name="Huang Y.-H."/>
            <person name="Pang H."/>
        </authorList>
    </citation>
    <scope>NUCLEOTIDE SEQUENCE [LARGE SCALE GENOMIC DNA]</scope>
    <source>
        <strain evidence="1">SYSU_2023b</strain>
        <tissue evidence="1">Whole body</tissue>
    </source>
</reference>
<proteinExistence type="predicted"/>
<comment type="caution">
    <text evidence="1">The sequence shown here is derived from an EMBL/GenBank/DDBJ whole genome shotgun (WGS) entry which is preliminary data.</text>
</comment>
<accession>A0AAW1VDT6</accession>
<dbReference type="Proteomes" id="UP001431783">
    <property type="component" value="Unassembled WGS sequence"/>
</dbReference>
<organism evidence="1 2">
    <name type="scientific">Henosepilachna vigintioctopunctata</name>
    <dbReference type="NCBI Taxonomy" id="420089"/>
    <lineage>
        <taxon>Eukaryota</taxon>
        <taxon>Metazoa</taxon>
        <taxon>Ecdysozoa</taxon>
        <taxon>Arthropoda</taxon>
        <taxon>Hexapoda</taxon>
        <taxon>Insecta</taxon>
        <taxon>Pterygota</taxon>
        <taxon>Neoptera</taxon>
        <taxon>Endopterygota</taxon>
        <taxon>Coleoptera</taxon>
        <taxon>Polyphaga</taxon>
        <taxon>Cucujiformia</taxon>
        <taxon>Coccinelloidea</taxon>
        <taxon>Coccinellidae</taxon>
        <taxon>Epilachninae</taxon>
        <taxon>Epilachnini</taxon>
        <taxon>Henosepilachna</taxon>
    </lineage>
</organism>
<dbReference type="EMBL" id="JARQZJ010000128">
    <property type="protein sequence ID" value="KAK9891414.1"/>
    <property type="molecule type" value="Genomic_DNA"/>
</dbReference>
<gene>
    <name evidence="1" type="ORF">WA026_014651</name>
</gene>
<evidence type="ECO:0000313" key="2">
    <source>
        <dbReference type="Proteomes" id="UP001431783"/>
    </source>
</evidence>
<keyword evidence="2" id="KW-1185">Reference proteome</keyword>